<dbReference type="PANTHER" id="PTHR21090">
    <property type="entry name" value="AROM/DEHYDROQUINATE SYNTHASE"/>
    <property type="match status" value="1"/>
</dbReference>
<dbReference type="PANTHER" id="PTHR21090:SF5">
    <property type="entry name" value="PENTAFUNCTIONAL AROM POLYPEPTIDE"/>
    <property type="match status" value="1"/>
</dbReference>
<dbReference type="EMBL" id="UNSC01000001">
    <property type="protein sequence ID" value="SZD71145.1"/>
    <property type="molecule type" value="Genomic_DNA"/>
</dbReference>
<feature type="active site" description="Proton acceptor" evidence="7">
    <location>
        <position position="290"/>
    </location>
</feature>
<feature type="binding site" evidence="7">
    <location>
        <position position="143"/>
    </location>
    <ligand>
        <name>3-phosphoshikimate</name>
        <dbReference type="ChEBI" id="CHEBI:145989"/>
    </ligand>
</feature>
<evidence type="ECO:0000256" key="1">
    <source>
        <dbReference type="ARBA" id="ARBA00004811"/>
    </source>
</evidence>
<comment type="function">
    <text evidence="7">Catalyzes the transfer of the enolpyruvyl moiety of phosphoenolpyruvate (PEP) to the 5-hydroxyl of shikimate-3-phosphate (S3P) to produce enolpyruvyl shikimate-3-phosphate and inorganic phosphate.</text>
</comment>
<dbReference type="HAMAP" id="MF_00210">
    <property type="entry name" value="EPSP_synth"/>
    <property type="match status" value="1"/>
</dbReference>
<comment type="similarity">
    <text evidence="2 7">Belongs to the EPSP synthase family.</text>
</comment>
<feature type="domain" description="Enolpyruvate transferase" evidence="8">
    <location>
        <begin position="61"/>
        <end position="397"/>
    </location>
</feature>
<evidence type="ECO:0000256" key="5">
    <source>
        <dbReference type="ARBA" id="ARBA00023141"/>
    </source>
</evidence>
<evidence type="ECO:0000259" key="8">
    <source>
        <dbReference type="Pfam" id="PF00275"/>
    </source>
</evidence>
<dbReference type="InterPro" id="IPR001986">
    <property type="entry name" value="Enolpyruvate_Tfrase_dom"/>
</dbReference>
<feature type="binding site" evidence="7">
    <location>
        <position position="68"/>
    </location>
    <ligand>
        <name>phosphoenolpyruvate</name>
        <dbReference type="ChEBI" id="CHEBI:58702"/>
    </ligand>
</feature>
<dbReference type="GO" id="GO:0005737">
    <property type="term" value="C:cytoplasm"/>
    <property type="evidence" value="ECO:0007669"/>
    <property type="project" value="UniProtKB-SubCell"/>
</dbReference>
<dbReference type="GO" id="GO:0009073">
    <property type="term" value="P:aromatic amino acid family biosynthetic process"/>
    <property type="evidence" value="ECO:0007669"/>
    <property type="project" value="UniProtKB-KW"/>
</dbReference>
<feature type="binding site" evidence="7">
    <location>
        <position position="145"/>
    </location>
    <ligand>
        <name>phosphoenolpyruvate</name>
        <dbReference type="ChEBI" id="CHEBI:58702"/>
    </ligand>
</feature>
<feature type="binding site" evidence="7">
    <location>
        <position position="21"/>
    </location>
    <ligand>
        <name>3-phosphoshikimate</name>
        <dbReference type="ChEBI" id="CHEBI:145989"/>
    </ligand>
</feature>
<dbReference type="GO" id="GO:0008652">
    <property type="term" value="P:amino acid biosynthetic process"/>
    <property type="evidence" value="ECO:0007669"/>
    <property type="project" value="UniProtKB-KW"/>
</dbReference>
<dbReference type="UniPathway" id="UPA00053">
    <property type="reaction ID" value="UER00089"/>
</dbReference>
<evidence type="ECO:0000256" key="7">
    <source>
        <dbReference type="HAMAP-Rule" id="MF_00210"/>
    </source>
</evidence>
<dbReference type="OrthoDB" id="9809920at2"/>
<dbReference type="Pfam" id="PF00275">
    <property type="entry name" value="EPSP_synthase"/>
    <property type="match status" value="1"/>
</dbReference>
<evidence type="ECO:0000256" key="6">
    <source>
        <dbReference type="ARBA" id="ARBA00044633"/>
    </source>
</evidence>
<feature type="binding site" evidence="7">
    <location>
        <position position="321"/>
    </location>
    <ligand>
        <name>phosphoenolpyruvate</name>
        <dbReference type="ChEBI" id="CHEBI:58702"/>
    </ligand>
</feature>
<feature type="binding site" evidence="7">
    <location>
        <position position="388"/>
    </location>
    <ligand>
        <name>phosphoenolpyruvate</name>
        <dbReference type="ChEBI" id="CHEBI:58702"/>
    </ligand>
</feature>
<dbReference type="PIRSF" id="PIRSF000505">
    <property type="entry name" value="EPSPS"/>
    <property type="match status" value="1"/>
</dbReference>
<dbReference type="GO" id="GO:0003866">
    <property type="term" value="F:3-phosphoshikimate 1-carboxyvinyltransferase activity"/>
    <property type="evidence" value="ECO:0007669"/>
    <property type="project" value="UniProtKB-UniRule"/>
</dbReference>
<evidence type="ECO:0000256" key="2">
    <source>
        <dbReference type="ARBA" id="ARBA00009948"/>
    </source>
</evidence>
<name>A0A383TUA7_9FLAO</name>
<feature type="binding site" evidence="7">
    <location>
        <position position="317"/>
    </location>
    <ligand>
        <name>3-phosphoshikimate</name>
        <dbReference type="ChEBI" id="CHEBI:145989"/>
    </ligand>
</feature>
<dbReference type="RefSeq" id="WP_119058812.1">
    <property type="nucleotide sequence ID" value="NZ_UNSC01000001.1"/>
</dbReference>
<evidence type="ECO:0000256" key="3">
    <source>
        <dbReference type="ARBA" id="ARBA00022605"/>
    </source>
</evidence>
<keyword evidence="10" id="KW-1185">Reference proteome</keyword>
<comment type="subcellular location">
    <subcellularLocation>
        <location evidence="7">Cytoplasm</location>
    </subcellularLocation>
</comment>
<keyword evidence="7" id="KW-0963">Cytoplasm</keyword>
<comment type="catalytic activity">
    <reaction evidence="6">
        <text>3-phosphoshikimate + phosphoenolpyruvate = 5-O-(1-carboxyvinyl)-3-phosphoshikimate + phosphate</text>
        <dbReference type="Rhea" id="RHEA:21256"/>
        <dbReference type="ChEBI" id="CHEBI:43474"/>
        <dbReference type="ChEBI" id="CHEBI:57701"/>
        <dbReference type="ChEBI" id="CHEBI:58702"/>
        <dbReference type="ChEBI" id="CHEBI:145989"/>
        <dbReference type="EC" id="2.5.1.19"/>
    </reaction>
    <physiologicalReaction direction="left-to-right" evidence="6">
        <dbReference type="Rhea" id="RHEA:21257"/>
    </physiologicalReaction>
</comment>
<dbReference type="InterPro" id="IPR023193">
    <property type="entry name" value="EPSP_synthase_CS"/>
</dbReference>
<reference evidence="9 10" key="1">
    <citation type="submission" date="2018-09" db="EMBL/GenBank/DDBJ databases">
        <authorList>
            <consortium name="Pathogen Informatics"/>
        </authorList>
    </citation>
    <scope>NUCLEOTIDE SEQUENCE [LARGE SCALE GENOMIC DNA]</scope>
    <source>
        <strain evidence="9 10">OH-22767</strain>
    </source>
</reference>
<feature type="binding site" evidence="7">
    <location>
        <position position="97"/>
    </location>
    <ligand>
        <name>phosphoenolpyruvate</name>
        <dbReference type="ChEBI" id="CHEBI:58702"/>
    </ligand>
</feature>
<feature type="binding site" evidence="7">
    <location>
        <position position="171"/>
    </location>
    <ligand>
        <name>3-phosphoshikimate</name>
        <dbReference type="ChEBI" id="CHEBI:145989"/>
    </ligand>
</feature>
<comment type="pathway">
    <text evidence="1 7">Metabolic intermediate biosynthesis; chorismate biosynthesis; chorismate from D-erythrose 4-phosphate and phosphoenolpyruvate: step 6/7.</text>
</comment>
<gene>
    <name evidence="7 9" type="primary">aroA</name>
    <name evidence="9" type="ORF">SAMEA104719789_00239</name>
</gene>
<dbReference type="CDD" id="cd01556">
    <property type="entry name" value="EPSP_synthase"/>
    <property type="match status" value="1"/>
</dbReference>
<feature type="binding site" evidence="7">
    <location>
        <position position="22"/>
    </location>
    <ligand>
        <name>3-phosphoshikimate</name>
        <dbReference type="ChEBI" id="CHEBI:145989"/>
    </ligand>
</feature>
<comment type="caution">
    <text evidence="7">Lacks conserved residue(s) required for the propagation of feature annotation.</text>
</comment>
<dbReference type="Proteomes" id="UP000262142">
    <property type="component" value="Unassembled WGS sequence"/>
</dbReference>
<evidence type="ECO:0000313" key="9">
    <source>
        <dbReference type="EMBL" id="SZD71145.1"/>
    </source>
</evidence>
<dbReference type="Gene3D" id="3.65.10.10">
    <property type="entry name" value="Enolpyruvate transferase domain"/>
    <property type="match status" value="2"/>
</dbReference>
<organism evidence="9 10">
    <name type="scientific">Candidatus Ornithobacterium hominis</name>
    <dbReference type="NCBI Taxonomy" id="2497989"/>
    <lineage>
        <taxon>Bacteria</taxon>
        <taxon>Pseudomonadati</taxon>
        <taxon>Bacteroidota</taxon>
        <taxon>Flavobacteriia</taxon>
        <taxon>Flavobacteriales</taxon>
        <taxon>Weeksellaceae</taxon>
        <taxon>Ornithobacterium</taxon>
    </lineage>
</organism>
<dbReference type="AlphaFoldDB" id="A0A383TUA7"/>
<dbReference type="PROSITE" id="PS00885">
    <property type="entry name" value="EPSP_SYNTHASE_2"/>
    <property type="match status" value="1"/>
</dbReference>
<keyword evidence="3 7" id="KW-0028">Amino-acid biosynthesis</keyword>
<feature type="binding site" evidence="7">
    <location>
        <position position="144"/>
    </location>
    <ligand>
        <name>3-phosphoshikimate</name>
        <dbReference type="ChEBI" id="CHEBI:145989"/>
    </ligand>
</feature>
<dbReference type="InterPro" id="IPR013792">
    <property type="entry name" value="RNA3'P_cycl/enolpyr_Trfase_a/b"/>
</dbReference>
<dbReference type="SUPFAM" id="SSF55205">
    <property type="entry name" value="EPT/RTPC-like"/>
    <property type="match status" value="1"/>
</dbReference>
<keyword evidence="5 7" id="KW-0057">Aromatic amino acid biosynthesis</keyword>
<comment type="subunit">
    <text evidence="7">Monomer.</text>
</comment>
<feature type="binding site" evidence="7">
    <location>
        <position position="364"/>
    </location>
    <ligand>
        <name>phosphoenolpyruvate</name>
        <dbReference type="ChEBI" id="CHEBI:58702"/>
    </ligand>
</feature>
<dbReference type="InterPro" id="IPR006264">
    <property type="entry name" value="EPSP_synthase"/>
</dbReference>
<evidence type="ECO:0000313" key="10">
    <source>
        <dbReference type="Proteomes" id="UP000262142"/>
    </source>
</evidence>
<dbReference type="EC" id="2.5.1.19" evidence="7"/>
<keyword evidence="4 7" id="KW-0808">Transferase</keyword>
<protein>
    <recommendedName>
        <fullName evidence="7">3-phosphoshikimate 1-carboxyvinyltransferase</fullName>
        <ecNumber evidence="7">2.5.1.19</ecNumber>
    </recommendedName>
    <alternativeName>
        <fullName evidence="7">5-enolpyruvylshikimate-3-phosphate synthase</fullName>
        <shortName evidence="7">EPSP synthase</shortName>
        <shortName evidence="7">EPSPS</shortName>
    </alternativeName>
</protein>
<dbReference type="InterPro" id="IPR036968">
    <property type="entry name" value="Enolpyruvate_Tfrase_sf"/>
</dbReference>
<proteinExistence type="inferred from homology"/>
<accession>A0A383TUA7</accession>
<dbReference type="GO" id="GO:0009423">
    <property type="term" value="P:chorismate biosynthetic process"/>
    <property type="evidence" value="ECO:0007669"/>
    <property type="project" value="UniProtKB-UniRule"/>
</dbReference>
<feature type="binding site" evidence="7">
    <location>
        <position position="290"/>
    </location>
    <ligand>
        <name>3-phosphoshikimate</name>
        <dbReference type="ChEBI" id="CHEBI:145989"/>
    </ligand>
</feature>
<feature type="binding site" evidence="7">
    <location>
        <position position="21"/>
    </location>
    <ligand>
        <name>phosphoenolpyruvate</name>
        <dbReference type="ChEBI" id="CHEBI:58702"/>
    </ligand>
</feature>
<sequence>MLHLSHPSAVIHGEINISGSKSESNRGLILQKLFPQIRLENLSNADDTLLLEKALDSDSGEIDIHHAGTAMRFLTAYFALCQGKKIILKGSERMHQRPVYPLVEALREQGAKIDYLENEKFPPLQIQGQRLSPSNFSIPGNISSQYITALMLVASRFAKPCKISFTTELTSRPYLEMTAALLEKIGVKVNFEPNGVTIYPTHVLPINLKIESDWSSASYWFSMVALAEKAEVKLLHYFPNSRQGDAATGKIYQLYFGVEMEASENFISLKKIPHFQPPKNFELDLNATPDIAQTIAVTAAAMKIKTKLTGLHTLKIKETDRLAALQSELQKFGVETKITDDSFEILSFSQGLKNPVIETYNDHRMAMCFAPWALREKISIADPMVVTKSYPNFYEDLEKVGFIINL</sequence>
<feature type="binding site" evidence="7">
    <location>
        <position position="145"/>
    </location>
    <ligand>
        <name>3-phosphoshikimate</name>
        <dbReference type="ChEBI" id="CHEBI:145989"/>
    </ligand>
</feature>
<feature type="binding site" evidence="7">
    <location>
        <position position="26"/>
    </location>
    <ligand>
        <name>3-phosphoshikimate</name>
        <dbReference type="ChEBI" id="CHEBI:145989"/>
    </ligand>
</feature>
<evidence type="ECO:0000256" key="4">
    <source>
        <dbReference type="ARBA" id="ARBA00022679"/>
    </source>
</evidence>